<evidence type="ECO:0000313" key="3">
    <source>
        <dbReference type="Proteomes" id="UP000299102"/>
    </source>
</evidence>
<accession>A0A4C1U5J8</accession>
<organism evidence="2 3">
    <name type="scientific">Eumeta variegata</name>
    <name type="common">Bagworm moth</name>
    <name type="synonym">Eumeta japonica</name>
    <dbReference type="NCBI Taxonomy" id="151549"/>
    <lineage>
        <taxon>Eukaryota</taxon>
        <taxon>Metazoa</taxon>
        <taxon>Ecdysozoa</taxon>
        <taxon>Arthropoda</taxon>
        <taxon>Hexapoda</taxon>
        <taxon>Insecta</taxon>
        <taxon>Pterygota</taxon>
        <taxon>Neoptera</taxon>
        <taxon>Endopterygota</taxon>
        <taxon>Lepidoptera</taxon>
        <taxon>Glossata</taxon>
        <taxon>Ditrysia</taxon>
        <taxon>Tineoidea</taxon>
        <taxon>Psychidae</taxon>
        <taxon>Oiketicinae</taxon>
        <taxon>Eumeta</taxon>
    </lineage>
</organism>
<evidence type="ECO:0000256" key="1">
    <source>
        <dbReference type="SAM" id="MobiDB-lite"/>
    </source>
</evidence>
<gene>
    <name evidence="2" type="ORF">EVAR_9817_1</name>
</gene>
<feature type="compositionally biased region" description="Basic and acidic residues" evidence="1">
    <location>
        <begin position="7"/>
        <end position="21"/>
    </location>
</feature>
<evidence type="ECO:0000313" key="2">
    <source>
        <dbReference type="EMBL" id="GBP21632.1"/>
    </source>
</evidence>
<dbReference type="AlphaFoldDB" id="A0A4C1U5J8"/>
<keyword evidence="3" id="KW-1185">Reference proteome</keyword>
<reference evidence="2 3" key="1">
    <citation type="journal article" date="2019" name="Commun. Biol.">
        <title>The bagworm genome reveals a unique fibroin gene that provides high tensile strength.</title>
        <authorList>
            <person name="Kono N."/>
            <person name="Nakamura H."/>
            <person name="Ohtoshi R."/>
            <person name="Tomita M."/>
            <person name="Numata K."/>
            <person name="Arakawa K."/>
        </authorList>
    </citation>
    <scope>NUCLEOTIDE SEQUENCE [LARGE SCALE GENOMIC DNA]</scope>
</reference>
<dbReference type="EMBL" id="BGZK01000130">
    <property type="protein sequence ID" value="GBP21632.1"/>
    <property type="molecule type" value="Genomic_DNA"/>
</dbReference>
<dbReference type="Proteomes" id="UP000299102">
    <property type="component" value="Unassembled WGS sequence"/>
</dbReference>
<comment type="caution">
    <text evidence="2">The sequence shown here is derived from an EMBL/GenBank/DDBJ whole genome shotgun (WGS) entry which is preliminary data.</text>
</comment>
<feature type="region of interest" description="Disordered" evidence="1">
    <location>
        <begin position="1"/>
        <end position="21"/>
    </location>
</feature>
<name>A0A4C1U5J8_EUMVA</name>
<proteinExistence type="predicted"/>
<protein>
    <submittedName>
        <fullName evidence="2">Uncharacterized protein</fullName>
    </submittedName>
</protein>
<sequence length="90" mass="10201">MSTGLKIKAEPGSEERNRNLLRSRPELGLKAGSRSGLRMKEIDVESSTGIRTRIENRITNRILITCWSYMQNENVVLNKGGVWPFLLTIV</sequence>